<dbReference type="VEuPathDB" id="FungiDB:DIURU_001917"/>
<dbReference type="EMBL" id="SWFT01000059">
    <property type="protein sequence ID" value="KAA8904336.1"/>
    <property type="molecule type" value="Genomic_DNA"/>
</dbReference>
<feature type="region of interest" description="Disordered" evidence="2">
    <location>
        <begin position="173"/>
        <end position="222"/>
    </location>
</feature>
<feature type="coiled-coil region" evidence="1">
    <location>
        <begin position="616"/>
        <end position="682"/>
    </location>
</feature>
<accession>A0A642USB0</accession>
<feature type="region of interest" description="Disordered" evidence="2">
    <location>
        <begin position="82"/>
        <end position="111"/>
    </location>
</feature>
<keyword evidence="4" id="KW-1185">Reference proteome</keyword>
<feature type="compositionally biased region" description="Low complexity" evidence="2">
    <location>
        <begin position="186"/>
        <end position="208"/>
    </location>
</feature>
<feature type="compositionally biased region" description="Low complexity" evidence="2">
    <location>
        <begin position="24"/>
        <end position="37"/>
    </location>
</feature>
<feature type="compositionally biased region" description="Basic and acidic residues" evidence="2">
    <location>
        <begin position="173"/>
        <end position="185"/>
    </location>
</feature>
<dbReference type="OrthoDB" id="4052563at2759"/>
<gene>
    <name evidence="3" type="ORF">DIURU_001917</name>
</gene>
<dbReference type="RefSeq" id="XP_034013242.1">
    <property type="nucleotide sequence ID" value="XM_034154511.1"/>
</dbReference>
<feature type="compositionally biased region" description="Polar residues" evidence="2">
    <location>
        <begin position="40"/>
        <end position="55"/>
    </location>
</feature>
<feature type="region of interest" description="Disordered" evidence="2">
    <location>
        <begin position="889"/>
        <end position="909"/>
    </location>
</feature>
<name>A0A642USB0_DIURU</name>
<dbReference type="GeneID" id="54780568"/>
<protein>
    <submittedName>
        <fullName evidence="3">Uncharacterized protein</fullName>
    </submittedName>
</protein>
<evidence type="ECO:0000313" key="3">
    <source>
        <dbReference type="EMBL" id="KAA8904336.1"/>
    </source>
</evidence>
<reference evidence="3 4" key="1">
    <citation type="submission" date="2019-07" db="EMBL/GenBank/DDBJ databases">
        <title>Genome assembly of two rare yeast pathogens: Diutina rugosa and Trichomonascus ciferrii.</title>
        <authorList>
            <person name="Mixao V."/>
            <person name="Saus E."/>
            <person name="Hansen A."/>
            <person name="Lass-Flor C."/>
            <person name="Gabaldon T."/>
        </authorList>
    </citation>
    <scope>NUCLEOTIDE SEQUENCE [LARGE SCALE GENOMIC DNA]</scope>
    <source>
        <strain evidence="3 4">CBS 613</strain>
    </source>
</reference>
<proteinExistence type="predicted"/>
<feature type="coiled-coil region" evidence="1">
    <location>
        <begin position="832"/>
        <end position="863"/>
    </location>
</feature>
<comment type="caution">
    <text evidence="3">The sequence shown here is derived from an EMBL/GenBank/DDBJ whole genome shotgun (WGS) entry which is preliminary data.</text>
</comment>
<feature type="compositionally biased region" description="Polar residues" evidence="2">
    <location>
        <begin position="11"/>
        <end position="23"/>
    </location>
</feature>
<evidence type="ECO:0000256" key="1">
    <source>
        <dbReference type="SAM" id="Coils"/>
    </source>
</evidence>
<feature type="compositionally biased region" description="Basic and acidic residues" evidence="2">
    <location>
        <begin position="889"/>
        <end position="907"/>
    </location>
</feature>
<feature type="region of interest" description="Disordered" evidence="2">
    <location>
        <begin position="259"/>
        <end position="308"/>
    </location>
</feature>
<feature type="region of interest" description="Disordered" evidence="2">
    <location>
        <begin position="1"/>
        <end position="55"/>
    </location>
</feature>
<sequence length="925" mass="106397">MSDENEKPSKVNGNRNSDHMTQVSNSGSPASVSPSKPEVVQSQPQFRQSLESLRHSILQNTMSEQESFDGYSEYQEDPILNNHGSILDELPDDGNLESVLENSEESIGEEQNEALHTKTYSQNISENDASSLSRHNDTSSSLGIAASDLALSNHPNSSTRPSVQGEMNDTIKQKLSPEHKTHDRSLSPSSSTRSRHASIISNSSAGSGPKMMQPKWRHSEDSVSRGRFINSLDEINLQPNTLHARSDSIGLCKVTQSPIQPLQTDTPHGESSSRSSNNGLRTSRNHASPWNRIRNQNEDNRKKGKLFTTKNYSIPSTITEVSSNQVEQLNKEVMSYKIQLMVCKTFTHKLIEKCQAHGIDTENDEYFTQPKSDVPQKADSERDNLEVKYQVLQKNYDEVFKLNEDLYESIEIFEDQIKTMQPILTISTQVVHDILHTIIQDPNTDLELRNDLVKCVEDASISLEQKLKRIQTEIKRILEDDRFEDLKAEEKENQVRVTERLMKSIRSLQEEINSHKIERGLIEKELLKEVEESKLIKQNFKAISQKFSILCQSLNSNSIYDKDAISMSESDDDLVISEKLDLYKKDINKVRKENGLISNPSRYTQSADNDYSFENRNQYERIIDELNKELESAKKSCTSQVAEVEHLKALLRQQQDESSTTIQSLTTQLRQSQHDVAQMRLRMKSFEQTKSELAIAKQKERNMSTDNARLKAKLSEHATDKERLQRMVDDLNERIQNEFISHGSSRGDEMPRKFEALVHQDMHMFSKLWKSFDCIADDESFKEPTRQLNAFRALVKKDQVNSMDVLQFHHYISEYFSRAVDILVKDHVKLLLEDHQKEFEEQTAQLHKRINELELQNDKLSGRYGDDGSQTDRDYNSIMNGELRKKFHREREQRIFENDQASKRVKDLEDENAELRNALRAAQKS</sequence>
<dbReference type="AlphaFoldDB" id="A0A642USB0"/>
<feature type="coiled-coil region" evidence="1">
    <location>
        <begin position="453"/>
        <end position="525"/>
    </location>
</feature>
<feature type="compositionally biased region" description="Polar residues" evidence="2">
    <location>
        <begin position="259"/>
        <end position="288"/>
    </location>
</feature>
<evidence type="ECO:0000313" key="4">
    <source>
        <dbReference type="Proteomes" id="UP000449547"/>
    </source>
</evidence>
<feature type="coiled-coil region" evidence="1">
    <location>
        <begin position="707"/>
        <end position="741"/>
    </location>
</feature>
<evidence type="ECO:0000256" key="2">
    <source>
        <dbReference type="SAM" id="MobiDB-lite"/>
    </source>
</evidence>
<dbReference type="Proteomes" id="UP000449547">
    <property type="component" value="Unassembled WGS sequence"/>
</dbReference>
<dbReference type="OMA" id="RKYNTER"/>
<keyword evidence="1" id="KW-0175">Coiled coil</keyword>
<organism evidence="3 4">
    <name type="scientific">Diutina rugosa</name>
    <name type="common">Yeast</name>
    <name type="synonym">Candida rugosa</name>
    <dbReference type="NCBI Taxonomy" id="5481"/>
    <lineage>
        <taxon>Eukaryota</taxon>
        <taxon>Fungi</taxon>
        <taxon>Dikarya</taxon>
        <taxon>Ascomycota</taxon>
        <taxon>Saccharomycotina</taxon>
        <taxon>Pichiomycetes</taxon>
        <taxon>Debaryomycetaceae</taxon>
        <taxon>Diutina</taxon>
    </lineage>
</organism>
<feature type="compositionally biased region" description="Acidic residues" evidence="2">
    <location>
        <begin position="102"/>
        <end position="111"/>
    </location>
</feature>